<organism evidence="2 3">
    <name type="scientific">Streptobacillus felis</name>
    <dbReference type="NCBI Taxonomy" id="1384509"/>
    <lineage>
        <taxon>Bacteria</taxon>
        <taxon>Fusobacteriati</taxon>
        <taxon>Fusobacteriota</taxon>
        <taxon>Fusobacteriia</taxon>
        <taxon>Fusobacteriales</taxon>
        <taxon>Leptotrichiaceae</taxon>
        <taxon>Streptobacillus</taxon>
    </lineage>
</organism>
<proteinExistence type="predicted"/>
<evidence type="ECO:0000313" key="3">
    <source>
        <dbReference type="Proteomes" id="UP000526184"/>
    </source>
</evidence>
<dbReference type="AlphaFoldDB" id="A0A7Z0T9Q8"/>
<evidence type="ECO:0000313" key="2">
    <source>
        <dbReference type="EMBL" id="NYV27260.1"/>
    </source>
</evidence>
<dbReference type="OrthoDB" id="95475at2"/>
<evidence type="ECO:0000256" key="1">
    <source>
        <dbReference type="SAM" id="SignalP"/>
    </source>
</evidence>
<accession>A0A7Z0T9Q8</accession>
<keyword evidence="3" id="KW-1185">Reference proteome</keyword>
<comment type="caution">
    <text evidence="2">The sequence shown here is derived from an EMBL/GenBank/DDBJ whole genome shotgun (WGS) entry which is preliminary data.</text>
</comment>
<dbReference type="Proteomes" id="UP000526184">
    <property type="component" value="Unassembled WGS sequence"/>
</dbReference>
<reference evidence="2 3" key="1">
    <citation type="submission" date="2020-05" db="EMBL/GenBank/DDBJ databases">
        <title>Streptobacillus felis strain LHL191014123.</title>
        <authorList>
            <person name="Fawzy A."/>
            <person name="Rau J."/>
            <person name="Risse K."/>
            <person name="Schauerte N."/>
            <person name="Geiger C."/>
            <person name="Blom J."/>
            <person name="Imirzalioglu C."/>
            <person name="Falgenhauer J."/>
            <person name="Bach A."/>
            <person name="Herden C."/>
            <person name="Eisenberg T."/>
        </authorList>
    </citation>
    <scope>NUCLEOTIDE SEQUENCE [LARGE SCALE GENOMIC DNA]</scope>
    <source>
        <strain evidence="2 3">LHL191014123</strain>
    </source>
</reference>
<dbReference type="EMBL" id="JABMKT010000001">
    <property type="protein sequence ID" value="NYV27260.1"/>
    <property type="molecule type" value="Genomic_DNA"/>
</dbReference>
<dbReference type="RefSeq" id="WP_067321187.1">
    <property type="nucleotide sequence ID" value="NZ_CBCRWS010000001.1"/>
</dbReference>
<feature type="chain" id="PRO_5030738354" description="DUF4829 domain-containing protein" evidence="1">
    <location>
        <begin position="23"/>
        <end position="131"/>
    </location>
</feature>
<sequence length="131" mass="15680">MKRYIFLMFYLLLLSCSSIENKATITNFEKKIISNEVIKVQNEIIDLAKIDNKDEIKKRIVTTLKNEMILSHLSNYNFSEFIIMFSEELEVLSSNKVKSILLINYETETWYFDIIWEKEDNNWMISSVEFE</sequence>
<gene>
    <name evidence="2" type="ORF">HP397_00265</name>
</gene>
<evidence type="ECO:0008006" key="4">
    <source>
        <dbReference type="Google" id="ProtNLM"/>
    </source>
</evidence>
<feature type="signal peptide" evidence="1">
    <location>
        <begin position="1"/>
        <end position="22"/>
    </location>
</feature>
<keyword evidence="1" id="KW-0732">Signal</keyword>
<protein>
    <recommendedName>
        <fullName evidence="4">DUF4829 domain-containing protein</fullName>
    </recommendedName>
</protein>
<dbReference type="PROSITE" id="PS51257">
    <property type="entry name" value="PROKAR_LIPOPROTEIN"/>
    <property type="match status" value="1"/>
</dbReference>
<name>A0A7Z0T9Q8_9FUSO</name>